<protein>
    <submittedName>
        <fullName evidence="2">DUF5058 domain-containing protein</fullName>
    </submittedName>
</protein>
<dbReference type="Pfam" id="PF16481">
    <property type="entry name" value="DUF5058"/>
    <property type="match status" value="1"/>
</dbReference>
<dbReference type="RefSeq" id="WP_189348806.1">
    <property type="nucleotide sequence ID" value="NZ_BMXK01000003.1"/>
</dbReference>
<accession>A0ABQ3GDB3</accession>
<feature type="transmembrane region" description="Helical" evidence="1">
    <location>
        <begin position="167"/>
        <end position="185"/>
    </location>
</feature>
<evidence type="ECO:0000256" key="1">
    <source>
        <dbReference type="SAM" id="Phobius"/>
    </source>
</evidence>
<keyword evidence="1" id="KW-1133">Transmembrane helix</keyword>
<name>A0ABQ3GDB3_9MICC</name>
<keyword evidence="3" id="KW-1185">Reference proteome</keyword>
<keyword evidence="1" id="KW-0812">Transmembrane</keyword>
<feature type="transmembrane region" description="Helical" evidence="1">
    <location>
        <begin position="20"/>
        <end position="41"/>
    </location>
</feature>
<feature type="transmembrane region" description="Helical" evidence="1">
    <location>
        <begin position="129"/>
        <end position="155"/>
    </location>
</feature>
<sequence>MQSPSLDGQSTDVLAAANHPFLWACALGVFVVIIVQSVIYIRAARKAAPSVGLSGSQLFSAYRSGAVAAIGPSLAVVIVAVALLAVFGTPATLVRIGLIGSAAFETGAANIAAGAAGATLGGDDYTQSVFAVAFFSMSLGGAMWMVATLIMTPLLKRGEDRMEKVNPAVLTVVPGAALIAAFASLGIGEVPKSDAHLVTLVAAAASMALFGLVAAKAKMPWLREWGLGLSIIIALAAAYFSHTAGLGPAA</sequence>
<feature type="transmembrane region" description="Helical" evidence="1">
    <location>
        <begin position="197"/>
        <end position="215"/>
    </location>
</feature>
<organism evidence="2 3">
    <name type="scientific">Zhihengliuella salsuginis</name>
    <dbReference type="NCBI Taxonomy" id="578222"/>
    <lineage>
        <taxon>Bacteria</taxon>
        <taxon>Bacillati</taxon>
        <taxon>Actinomycetota</taxon>
        <taxon>Actinomycetes</taxon>
        <taxon>Micrococcales</taxon>
        <taxon>Micrococcaceae</taxon>
        <taxon>Zhihengliuella</taxon>
    </lineage>
</organism>
<gene>
    <name evidence="2" type="ORF">GCM10008096_07530</name>
</gene>
<comment type="caution">
    <text evidence="2">The sequence shown here is derived from an EMBL/GenBank/DDBJ whole genome shotgun (WGS) entry which is preliminary data.</text>
</comment>
<evidence type="ECO:0000313" key="2">
    <source>
        <dbReference type="EMBL" id="GHD02423.1"/>
    </source>
</evidence>
<keyword evidence="1" id="KW-0472">Membrane</keyword>
<proteinExistence type="predicted"/>
<reference evidence="3" key="1">
    <citation type="journal article" date="2019" name="Int. J. Syst. Evol. Microbiol.">
        <title>The Global Catalogue of Microorganisms (GCM) 10K type strain sequencing project: providing services to taxonomists for standard genome sequencing and annotation.</title>
        <authorList>
            <consortium name="The Broad Institute Genomics Platform"/>
            <consortium name="The Broad Institute Genome Sequencing Center for Infectious Disease"/>
            <person name="Wu L."/>
            <person name="Ma J."/>
        </authorList>
    </citation>
    <scope>NUCLEOTIDE SEQUENCE [LARGE SCALE GENOMIC DNA]</scope>
    <source>
        <strain evidence="3">KCTC 19466</strain>
    </source>
</reference>
<feature type="transmembrane region" description="Helical" evidence="1">
    <location>
        <begin position="62"/>
        <end position="87"/>
    </location>
</feature>
<dbReference type="EMBL" id="BMXK01000003">
    <property type="protein sequence ID" value="GHD02423.1"/>
    <property type="molecule type" value="Genomic_DNA"/>
</dbReference>
<dbReference type="Proteomes" id="UP000642819">
    <property type="component" value="Unassembled WGS sequence"/>
</dbReference>
<feature type="transmembrane region" description="Helical" evidence="1">
    <location>
        <begin position="227"/>
        <end position="247"/>
    </location>
</feature>
<dbReference type="InterPro" id="IPR032479">
    <property type="entry name" value="DUF5058"/>
</dbReference>
<evidence type="ECO:0000313" key="3">
    <source>
        <dbReference type="Proteomes" id="UP000642819"/>
    </source>
</evidence>